<evidence type="ECO:0000259" key="9">
    <source>
        <dbReference type="Pfam" id="PF25481"/>
    </source>
</evidence>
<feature type="compositionally biased region" description="Acidic residues" evidence="7">
    <location>
        <begin position="1862"/>
        <end position="1880"/>
    </location>
</feature>
<feature type="region of interest" description="Disordered" evidence="7">
    <location>
        <begin position="2054"/>
        <end position="2086"/>
    </location>
</feature>
<dbReference type="InterPro" id="IPR012929">
    <property type="entry name" value="Nucleoprot-TPR/MLP1-2_dom"/>
</dbReference>
<feature type="compositionally biased region" description="Low complexity" evidence="7">
    <location>
        <begin position="2205"/>
        <end position="2226"/>
    </location>
</feature>
<feature type="region of interest" description="Disordered" evidence="7">
    <location>
        <begin position="1763"/>
        <end position="1786"/>
    </location>
</feature>
<feature type="domain" description="Nucleoprotein TPR/MPL1" evidence="9">
    <location>
        <begin position="177"/>
        <end position="254"/>
    </location>
</feature>
<feature type="domain" description="NUA/TPR/MLP1-2-like" evidence="10">
    <location>
        <begin position="471"/>
        <end position="574"/>
    </location>
</feature>
<dbReference type="Pfam" id="PF25785">
    <property type="entry name" value="TPR"/>
    <property type="match status" value="1"/>
</dbReference>
<feature type="region of interest" description="Disordered" evidence="7">
    <location>
        <begin position="1850"/>
        <end position="1894"/>
    </location>
</feature>
<evidence type="ECO:0000256" key="6">
    <source>
        <dbReference type="SAM" id="Coils"/>
    </source>
</evidence>
<evidence type="ECO:0000256" key="4">
    <source>
        <dbReference type="ARBA" id="ARBA00023054"/>
    </source>
</evidence>
<keyword evidence="4 6" id="KW-0175">Coiled coil</keyword>
<dbReference type="InterPro" id="IPR057577">
    <property type="entry name" value="Nucleoprot-TPR/MLP1_dom"/>
</dbReference>
<feature type="compositionally biased region" description="Basic and acidic residues" evidence="7">
    <location>
        <begin position="2171"/>
        <end position="2183"/>
    </location>
</feature>
<keyword evidence="12" id="KW-1185">Reference proteome</keyword>
<feature type="compositionally biased region" description="Polar residues" evidence="7">
    <location>
        <begin position="2184"/>
        <end position="2194"/>
    </location>
</feature>
<dbReference type="GO" id="GO:0006406">
    <property type="term" value="P:mRNA export from nucleus"/>
    <property type="evidence" value="ECO:0007669"/>
    <property type="project" value="TreeGrafter"/>
</dbReference>
<feature type="compositionally biased region" description="Basic residues" evidence="7">
    <location>
        <begin position="2267"/>
        <end position="2278"/>
    </location>
</feature>
<feature type="compositionally biased region" description="Polar residues" evidence="7">
    <location>
        <begin position="1516"/>
        <end position="1560"/>
    </location>
</feature>
<dbReference type="GO" id="GO:1901673">
    <property type="term" value="P:regulation of mitotic spindle assembly"/>
    <property type="evidence" value="ECO:0007669"/>
    <property type="project" value="TreeGrafter"/>
</dbReference>
<feature type="domain" description="Nucleoprotein TPR/MLP1-2" evidence="8">
    <location>
        <begin position="934"/>
        <end position="1058"/>
    </location>
</feature>
<reference evidence="11" key="2">
    <citation type="submission" date="2020-06" db="EMBL/GenBank/DDBJ databases">
        <authorList>
            <person name="Sheffer M."/>
        </authorList>
    </citation>
    <scope>NUCLEOTIDE SEQUENCE</scope>
</reference>
<evidence type="ECO:0000256" key="3">
    <source>
        <dbReference type="ARBA" id="ARBA00019789"/>
    </source>
</evidence>
<feature type="region of interest" description="Disordered" evidence="7">
    <location>
        <begin position="1510"/>
        <end position="1563"/>
    </location>
</feature>
<feature type="region of interest" description="Disordered" evidence="7">
    <location>
        <begin position="2122"/>
        <end position="2278"/>
    </location>
</feature>
<feature type="coiled-coil region" evidence="6">
    <location>
        <begin position="73"/>
        <end position="504"/>
    </location>
</feature>
<comment type="subcellular location">
    <subcellularLocation>
        <location evidence="1">Nucleus</location>
    </subcellularLocation>
</comment>
<accession>A0A8T0EQK0</accession>
<dbReference type="Proteomes" id="UP000807504">
    <property type="component" value="Unassembled WGS sequence"/>
</dbReference>
<sequence>MTAMECCAKLESFLEEQELTCISETTKEKIVEKFLNFNQLITELRNENSELKVILESEQFKFEKEISASRQQLQQSTESCTKLKLQIVDLEENLNSIQKQWRDLQKNHDSAMLELQSVKRDNEILNQEKRNLTEQLEKRRNEIEKLNDDLKNLLDQLTAANEAKFEAIASAEESKLKESNLQHQVNRLEQEKELLNRQISDLHAELTQKNSEIHTLKREKSNNSLELKTLLEERADEIHMLQKRLDCYKELVEERDTRIEQLAEKIRQLNQSNAKLEEQFNLELNAQTKLIDLHKNASEENQKRIEELMRAFEEAQKLLKESNDSCEEMEKHCVAVENKCKVQLEEKQAELMKLKEEIKRVKDAAQVLNQDTIEKIFPVAAATSKVLHSGITLTELYVEYTRLQEELQSQKNENANLTRELKQIITEIEEKTPIINQRMQEYNKLNETISCLKSQLANALADYEKILEERNDAKRICNLTARENARLKSQVSDLNRQVQVLLKEVEEARGGTIKNHCDNSAMSEEVTSSDDFTAAKIISRHLVTFRDIEEIQMKNQKLLAVIRDLSEQQEEMEKKLSTEIMLNEQVDRMRNEMSDLKIQNAKLASQCEYYEERLKILQSNLETYKKEYTSFKDKNKQHTDLIVQHQQTINSLRQDLMIAQEKIAKSDVTIENLKAERDLLKGVEARLLQEKESIFREQQHQSRMMANLQAVQNNLERIEGETKRNLQYQVEKLEKENLILKTKLENAHEEYRSAVKVWEKQKKELQTKIDAEIDRNRKIHEDLVDAYSQVHALNQDLVNTKTQLTPEKSSTAESPVKTPKSTVPTAEVKILKEKLNEADAKLKAMDNKLALTAQSADQYLNMCKDLELRVKEQDEINKQLKESMENALKSNSEARVALEKNLEDMEKNNRELIEENMKLTQNSNLQANDLQKRLAEALKSIEDYKNQAEMSKKTADQAREDCQNQLRLMKDVQEKYERELMLHAQDMQALTQLKEEHQKCSFNIEKLKDAAKAAEQTLTDSKESWARQEEIFRSEIEALKSKIKDLETCNHNLCQQLEIMGTQMAALNSKNWEDTPYSSIQSDLKDTQHLLQVIQFIKKEKEIASTQFDMVQSENIRLHLKVEQLTNELNSAKSELKDLMNDIQAKAASEAQHADLLKKIEMMNLLSESNNLLRMEKESISDAKAKLEIELQELTEKFQPLSEKEKEMTQQIDMLSAENNALRLEVKSWQSRTNQLLEQSHRIGPQEYKNLIRDMEELKNQKQRLAEELQRKQAEISQLNSNISSLRKELENARNETKQKTEQVAKLTEDGVEHQKTLLQIKKIGRKYKTQYDELKVSYDALLAKSKATDSTNHDQMMQEMQRKVEESDKIVKELKEEINKQKETNNQAKKAMDTAQSKANEKEEKAKKILAHFRQKYSQLNVQKDALVAENAKLAKDVEEFKTKLSTYIEAEEENVQLKSQTEARIINLENELKKTEEIRKERDYLQKQYDELLQKVSQQKQSMKSPIVGLGERTSGSGTEPLTANIKPLTSPSTSGVSTTLRHSPHPTSNVNRPTPTASIRPMAIGTATPTASQTRMATVLPTTATPSHPEEAVPSTPVSVPQATVQPTPATATVAPTTMAITVSPVISEVTPTLGHDEAQTSSISTLHTVTTAVSMPMTALVPPRIDVPDQVSETLPVDSPAPTTSVIVSPPATQTQVVTPTVKRPRDESPGSSESGDASLKRIRMVSEGSQTNQQTPTLVVVPTNIAVVPAAPVVMQGKLESSPVREPEPHSSNIQTEAEDPPILEIEGSQETINSSVNEELVAAAIESTETEILDKDEQIIDWEPQEENKIDEDFEAEGMEEGAIEESEQMQGIDVSPDDEDMVEEQQDDTEEMLDQPTPTPDIDILDNQMDADSSSLQNAPAEQCMAPPAFPPTLEISSSVAPSVEPIITSSASSSAPRATLAVGPPRLERQAPVNRQHLTPFTIPGQGSNFEEGDDGIVPSTPTLYVPRRTDGFAEAVSSPHVPQVRFLFSSSDNSPTQQGISQLASQGGNALGVDDTRMDLSQFDEGGRTVPSTPIQVSPPAEATVPDVMSGLPTETTVTSSQLAIPSIKVDLAEESLDPTTSIATTETFATEAATSATNEGSFGSKDVNKTESEVKLSASEGDTPAAETSESKVVKTEPISDEAKTTQEPEQTNKDNTSAVSSQRKPIVWKEETESSTAADPESSSAASEPETPSASVLLPTPGRSRTRVRRARYASASAAYGRGRGAETTWSSSLQRGRRATRRRGMY</sequence>
<evidence type="ECO:0000256" key="5">
    <source>
        <dbReference type="ARBA" id="ARBA00023242"/>
    </source>
</evidence>
<reference evidence="11" key="1">
    <citation type="journal article" date="2020" name="bioRxiv">
        <title>Chromosome-level reference genome of the European wasp spider Argiope bruennichi: a resource for studies on range expansion and evolutionary adaptation.</title>
        <authorList>
            <person name="Sheffer M.M."/>
            <person name="Hoppe A."/>
            <person name="Krehenwinkel H."/>
            <person name="Uhl G."/>
            <person name="Kuss A.W."/>
            <person name="Jensen L."/>
            <person name="Jensen C."/>
            <person name="Gillespie R.G."/>
            <person name="Hoff K.J."/>
            <person name="Prost S."/>
        </authorList>
    </citation>
    <scope>NUCLEOTIDE SEQUENCE</scope>
</reference>
<feature type="compositionally biased region" description="Low complexity" evidence="7">
    <location>
        <begin position="1696"/>
        <end position="1706"/>
    </location>
</feature>
<dbReference type="EMBL" id="JABXBU010002072">
    <property type="protein sequence ID" value="KAF8776766.1"/>
    <property type="molecule type" value="Genomic_DNA"/>
</dbReference>
<feature type="coiled-coil region" evidence="6">
    <location>
        <begin position="548"/>
        <end position="775"/>
    </location>
</feature>
<dbReference type="GO" id="GO:0017056">
    <property type="term" value="F:structural constituent of nuclear pore"/>
    <property type="evidence" value="ECO:0007669"/>
    <property type="project" value="TreeGrafter"/>
</dbReference>
<evidence type="ECO:0000259" key="8">
    <source>
        <dbReference type="Pfam" id="PF07926"/>
    </source>
</evidence>
<evidence type="ECO:0000313" key="12">
    <source>
        <dbReference type="Proteomes" id="UP000807504"/>
    </source>
</evidence>
<dbReference type="InterPro" id="IPR057974">
    <property type="entry name" value="NUA/TPR/MLP1-2-like_dom"/>
</dbReference>
<dbReference type="Gene3D" id="1.10.287.1490">
    <property type="match status" value="1"/>
</dbReference>
<evidence type="ECO:0000256" key="2">
    <source>
        <dbReference type="ARBA" id="ARBA00005274"/>
    </source>
</evidence>
<evidence type="ECO:0000256" key="7">
    <source>
        <dbReference type="SAM" id="MobiDB-lite"/>
    </source>
</evidence>
<dbReference type="Pfam" id="PF07926">
    <property type="entry name" value="TPR_MLP1_2"/>
    <property type="match status" value="1"/>
</dbReference>
<dbReference type="GO" id="GO:0006606">
    <property type="term" value="P:protein import into nucleus"/>
    <property type="evidence" value="ECO:0007669"/>
    <property type="project" value="InterPro"/>
</dbReference>
<protein>
    <recommendedName>
        <fullName evidence="3">Nucleoprotein TPR</fullName>
    </recommendedName>
</protein>
<name>A0A8T0EQK0_ARGBR</name>
<feature type="coiled-coil region" evidence="6">
    <location>
        <begin position="828"/>
        <end position="1056"/>
    </location>
</feature>
<dbReference type="Pfam" id="PF25481">
    <property type="entry name" value="Nucleoprot-TPR"/>
    <property type="match status" value="1"/>
</dbReference>
<feature type="region of interest" description="Disordered" evidence="7">
    <location>
        <begin position="802"/>
        <end position="821"/>
    </location>
</feature>
<evidence type="ECO:0000256" key="1">
    <source>
        <dbReference type="ARBA" id="ARBA00004123"/>
    </source>
</evidence>
<dbReference type="PANTHER" id="PTHR18898">
    <property type="entry name" value="NUCLEOPROTEIN TPR-RELATED"/>
    <property type="match status" value="1"/>
</dbReference>
<feature type="region of interest" description="Disordered" evidence="7">
    <location>
        <begin position="1696"/>
        <end position="1723"/>
    </location>
</feature>
<feature type="coiled-coil region" evidence="6">
    <location>
        <begin position="1115"/>
        <end position="1310"/>
    </location>
</feature>
<dbReference type="GO" id="GO:0005643">
    <property type="term" value="C:nuclear pore"/>
    <property type="evidence" value="ECO:0007669"/>
    <property type="project" value="UniProtKB-ARBA"/>
</dbReference>
<comment type="similarity">
    <text evidence="2">Belongs to the TPR family.</text>
</comment>
<gene>
    <name evidence="11" type="ORF">HNY73_013713</name>
</gene>
<feature type="region of interest" description="Disordered" evidence="7">
    <location>
        <begin position="1586"/>
        <end position="1606"/>
    </location>
</feature>
<dbReference type="GO" id="GO:0034399">
    <property type="term" value="C:nuclear periphery"/>
    <property type="evidence" value="ECO:0007669"/>
    <property type="project" value="UniProtKB-ARBA"/>
</dbReference>
<feature type="region of interest" description="Disordered" evidence="7">
    <location>
        <begin position="1383"/>
        <end position="1402"/>
    </location>
</feature>
<evidence type="ECO:0000313" key="11">
    <source>
        <dbReference type="EMBL" id="KAF8776766.1"/>
    </source>
</evidence>
<evidence type="ECO:0000259" key="10">
    <source>
        <dbReference type="Pfam" id="PF25785"/>
    </source>
</evidence>
<proteinExistence type="inferred from homology"/>
<dbReference type="PANTHER" id="PTHR18898:SF2">
    <property type="entry name" value="NUCLEOPROTEIN TPR"/>
    <property type="match status" value="1"/>
</dbReference>
<organism evidence="11 12">
    <name type="scientific">Argiope bruennichi</name>
    <name type="common">Wasp spider</name>
    <name type="synonym">Aranea bruennichi</name>
    <dbReference type="NCBI Taxonomy" id="94029"/>
    <lineage>
        <taxon>Eukaryota</taxon>
        <taxon>Metazoa</taxon>
        <taxon>Ecdysozoa</taxon>
        <taxon>Arthropoda</taxon>
        <taxon>Chelicerata</taxon>
        <taxon>Arachnida</taxon>
        <taxon>Araneae</taxon>
        <taxon>Araneomorphae</taxon>
        <taxon>Entelegynae</taxon>
        <taxon>Araneoidea</taxon>
        <taxon>Araneidae</taxon>
        <taxon>Argiope</taxon>
    </lineage>
</organism>
<keyword evidence="5" id="KW-0539">Nucleus</keyword>
<comment type="caution">
    <text evidence="11">The sequence shown here is derived from an EMBL/GenBank/DDBJ whole genome shotgun (WGS) entry which is preliminary data.</text>
</comment>